<keyword evidence="4" id="KW-1185">Reference proteome</keyword>
<evidence type="ECO:0000256" key="1">
    <source>
        <dbReference type="SAM" id="MobiDB-lite"/>
    </source>
</evidence>
<keyword evidence="2" id="KW-0732">Signal</keyword>
<feature type="signal peptide" evidence="2">
    <location>
        <begin position="1"/>
        <end position="20"/>
    </location>
</feature>
<dbReference type="EMBL" id="FNRQ01000001">
    <property type="protein sequence ID" value="SEA17628.1"/>
    <property type="molecule type" value="Genomic_DNA"/>
</dbReference>
<name>A0A1H3Z2E9_9BURK</name>
<protein>
    <submittedName>
        <fullName evidence="3">Uncharacterized protein</fullName>
    </submittedName>
</protein>
<dbReference type="Proteomes" id="UP000198638">
    <property type="component" value="Unassembled WGS sequence"/>
</dbReference>
<feature type="region of interest" description="Disordered" evidence="1">
    <location>
        <begin position="25"/>
        <end position="50"/>
    </location>
</feature>
<sequence length="262" mass="28120">MLVRSIATCVLVCVSSLAHAENATEPAATGHSPPAELSASAGAPSTQHFVGDDPVAVRDALVKLRLMAESPSLSDRVRSLAHVPVSGAPHDMDLAKAGLDRELTFVIPVSYGILYRSNAHRLTVDVDLAGDDVPGLIQLQKTVTGPRGRHLVVAPEAKAKGYVQHIDLIELKIGEKHETSVKGHVVLSQALFAETTGDFAIVLKCSITPPYLTEEREHSDPSIDEPTDITTRTSTLHATVHAIWLVSPQRDIVLSKKLHLSK</sequence>
<dbReference type="STRING" id="83784.SAMN05192564_101552"/>
<accession>A0A1H3Z2E9</accession>
<reference evidence="4" key="1">
    <citation type="submission" date="2016-10" db="EMBL/GenBank/DDBJ databases">
        <authorList>
            <person name="Varghese N."/>
            <person name="Submissions S."/>
        </authorList>
    </citation>
    <scope>NUCLEOTIDE SEQUENCE [LARGE SCALE GENOMIC DNA]</scope>
    <source>
        <strain evidence="4">LMG 24000</strain>
    </source>
</reference>
<organism evidence="3 4">
    <name type="scientific">Paraburkholderia sartisoli</name>
    <dbReference type="NCBI Taxonomy" id="83784"/>
    <lineage>
        <taxon>Bacteria</taxon>
        <taxon>Pseudomonadati</taxon>
        <taxon>Pseudomonadota</taxon>
        <taxon>Betaproteobacteria</taxon>
        <taxon>Burkholderiales</taxon>
        <taxon>Burkholderiaceae</taxon>
        <taxon>Paraburkholderia</taxon>
    </lineage>
</organism>
<proteinExistence type="predicted"/>
<feature type="chain" id="PRO_5011793934" evidence="2">
    <location>
        <begin position="21"/>
        <end position="262"/>
    </location>
</feature>
<gene>
    <name evidence="3" type="ORF">SAMN05192564_101552</name>
</gene>
<evidence type="ECO:0000313" key="3">
    <source>
        <dbReference type="EMBL" id="SEA17628.1"/>
    </source>
</evidence>
<evidence type="ECO:0000256" key="2">
    <source>
        <dbReference type="SAM" id="SignalP"/>
    </source>
</evidence>
<dbReference type="OrthoDB" id="9092573at2"/>
<dbReference type="AlphaFoldDB" id="A0A1H3Z2E9"/>
<evidence type="ECO:0000313" key="4">
    <source>
        <dbReference type="Proteomes" id="UP000198638"/>
    </source>
</evidence>